<organism evidence="11 12">
    <name type="scientific">Lophiotrema nucula</name>
    <dbReference type="NCBI Taxonomy" id="690887"/>
    <lineage>
        <taxon>Eukaryota</taxon>
        <taxon>Fungi</taxon>
        <taxon>Dikarya</taxon>
        <taxon>Ascomycota</taxon>
        <taxon>Pezizomycotina</taxon>
        <taxon>Dothideomycetes</taxon>
        <taxon>Pleosporomycetidae</taxon>
        <taxon>Pleosporales</taxon>
        <taxon>Lophiotremataceae</taxon>
        <taxon>Lophiotrema</taxon>
    </lineage>
</organism>
<name>A0A6A5YTR2_9PLEO</name>
<dbReference type="PIRSF" id="PIRSF026534">
    <property type="entry name" value="Endo_alpha-L-arabinosidase"/>
    <property type="match status" value="1"/>
</dbReference>
<comment type="catalytic activity">
    <reaction evidence="1 7">
        <text>Endohydrolysis of (1-&gt;5)-alpha-arabinofuranosidic linkages in (1-&gt;5)-arabinans.</text>
        <dbReference type="EC" id="3.2.1.99"/>
    </reaction>
</comment>
<dbReference type="InterPro" id="IPR050727">
    <property type="entry name" value="GH43_arabinanases"/>
</dbReference>
<evidence type="ECO:0000256" key="8">
    <source>
        <dbReference type="PIRSR" id="PIRSR606710-1"/>
    </source>
</evidence>
<dbReference type="Pfam" id="PF04616">
    <property type="entry name" value="Glyco_hydro_43"/>
    <property type="match status" value="1"/>
</dbReference>
<proteinExistence type="inferred from homology"/>
<feature type="chain" id="PRO_5025346968" description="Arabinan endo-1,5-alpha-L-arabinosidase" evidence="10">
    <location>
        <begin position="21"/>
        <end position="342"/>
    </location>
</feature>
<dbReference type="EMBL" id="ML977340">
    <property type="protein sequence ID" value="KAF2109897.1"/>
    <property type="molecule type" value="Genomic_DNA"/>
</dbReference>
<evidence type="ECO:0000313" key="11">
    <source>
        <dbReference type="EMBL" id="KAF2109897.1"/>
    </source>
</evidence>
<evidence type="ECO:0000256" key="1">
    <source>
        <dbReference type="ARBA" id="ARBA00000375"/>
    </source>
</evidence>
<keyword evidence="12" id="KW-1185">Reference proteome</keyword>
<dbReference type="InterPro" id="IPR023296">
    <property type="entry name" value="Glyco_hydro_beta-prop_sf"/>
</dbReference>
<evidence type="ECO:0000256" key="3">
    <source>
        <dbReference type="ARBA" id="ARBA00009865"/>
    </source>
</evidence>
<dbReference type="Proteomes" id="UP000799770">
    <property type="component" value="Unassembled WGS sequence"/>
</dbReference>
<keyword evidence="6 7" id="KW-0326">Glycosidase</keyword>
<dbReference type="UniPathway" id="UPA00667"/>
<feature type="active site" description="Proton acceptor" evidence="8">
    <location>
        <position position="49"/>
    </location>
</feature>
<dbReference type="InterPro" id="IPR016840">
    <property type="entry name" value="Glyco_hydro_43_endo_a_Ara-ase"/>
</dbReference>
<evidence type="ECO:0000256" key="4">
    <source>
        <dbReference type="ARBA" id="ARBA00012586"/>
    </source>
</evidence>
<dbReference type="CDD" id="cd18831">
    <property type="entry name" value="GH43_AnAbnA-like"/>
    <property type="match status" value="1"/>
</dbReference>
<evidence type="ECO:0000256" key="2">
    <source>
        <dbReference type="ARBA" id="ARBA00004834"/>
    </source>
</evidence>
<dbReference type="SUPFAM" id="SSF75005">
    <property type="entry name" value="Arabinanase/levansucrase/invertase"/>
    <property type="match status" value="1"/>
</dbReference>
<comment type="similarity">
    <text evidence="3 7">Belongs to the glycosyl hydrolase 43 family.</text>
</comment>
<gene>
    <name evidence="11" type="ORF">BDV96DRAFT_668928</name>
</gene>
<sequence length="342" mass="37220">MLTRCKSVVSALCVIALTHASPITTTHLHKRYDYPNPEPCTGNCTWIHDPSLIKKDGLWYRFSTSGNIAIATAPAITGPWEYRGALLDKGTSIFVADGQDIWAPDVTLIGDTYYAYYAVSRMGLQNSTIGVATSTSLLPGSWTDHGSISLPHSADYNLIDPNVLQDAGGQIYFTFGSYWNDIFQTSFSSPPLASAAQGVEVMNVVNNRTERVTVVEGSFQFKHPSNGFYYIFFSVGACCNTPPNLAPAGDEYRIMVCRSQSATGPFTDDKGRSCVAENGGSLVLASHGNVYAPGGQGVVYDESVGRVVLYYHYVRPSVGYSAEQFFFGYNYLDFGSGWPVVV</sequence>
<dbReference type="AlphaFoldDB" id="A0A6A5YTR2"/>
<feature type="signal peptide" evidence="10">
    <location>
        <begin position="1"/>
        <end position="20"/>
    </location>
</feature>
<comment type="pathway">
    <text evidence="2 7">Glycan metabolism; L-arabinan degradation.</text>
</comment>
<keyword evidence="10" id="KW-0732">Signal</keyword>
<protein>
    <recommendedName>
        <fullName evidence="4 7">Arabinan endo-1,5-alpha-L-arabinosidase</fullName>
        <ecNumber evidence="4 7">3.2.1.99</ecNumber>
    </recommendedName>
</protein>
<evidence type="ECO:0000256" key="6">
    <source>
        <dbReference type="ARBA" id="ARBA00023295"/>
    </source>
</evidence>
<evidence type="ECO:0000313" key="12">
    <source>
        <dbReference type="Proteomes" id="UP000799770"/>
    </source>
</evidence>
<dbReference type="EC" id="3.2.1.99" evidence="4 7"/>
<keyword evidence="5 7" id="KW-0378">Hydrolase</keyword>
<dbReference type="PANTHER" id="PTHR43301">
    <property type="entry name" value="ARABINAN ENDO-1,5-ALPHA-L-ARABINOSIDASE"/>
    <property type="match status" value="1"/>
</dbReference>
<dbReference type="OrthoDB" id="195678at2759"/>
<dbReference type="GO" id="GO:0031222">
    <property type="term" value="P:arabinan catabolic process"/>
    <property type="evidence" value="ECO:0007669"/>
    <property type="project" value="UniProtKB-UniPathway"/>
</dbReference>
<evidence type="ECO:0000256" key="9">
    <source>
        <dbReference type="PIRSR" id="PIRSR606710-2"/>
    </source>
</evidence>
<dbReference type="InterPro" id="IPR006710">
    <property type="entry name" value="Glyco_hydro_43"/>
</dbReference>
<evidence type="ECO:0000256" key="5">
    <source>
        <dbReference type="ARBA" id="ARBA00022801"/>
    </source>
</evidence>
<feature type="site" description="Important for catalytic activity, responsible for pKa modulation of the active site Glu and correct orientation of both the proton donor and substrate" evidence="9">
    <location>
        <position position="160"/>
    </location>
</feature>
<accession>A0A6A5YTR2</accession>
<reference evidence="11" key="1">
    <citation type="journal article" date="2020" name="Stud. Mycol.">
        <title>101 Dothideomycetes genomes: a test case for predicting lifestyles and emergence of pathogens.</title>
        <authorList>
            <person name="Haridas S."/>
            <person name="Albert R."/>
            <person name="Binder M."/>
            <person name="Bloem J."/>
            <person name="Labutti K."/>
            <person name="Salamov A."/>
            <person name="Andreopoulos B."/>
            <person name="Baker S."/>
            <person name="Barry K."/>
            <person name="Bills G."/>
            <person name="Bluhm B."/>
            <person name="Cannon C."/>
            <person name="Castanera R."/>
            <person name="Culley D."/>
            <person name="Daum C."/>
            <person name="Ezra D."/>
            <person name="Gonzalez J."/>
            <person name="Henrissat B."/>
            <person name="Kuo A."/>
            <person name="Liang C."/>
            <person name="Lipzen A."/>
            <person name="Lutzoni F."/>
            <person name="Magnuson J."/>
            <person name="Mondo S."/>
            <person name="Nolan M."/>
            <person name="Ohm R."/>
            <person name="Pangilinan J."/>
            <person name="Park H.-J."/>
            <person name="Ramirez L."/>
            <person name="Alfaro M."/>
            <person name="Sun H."/>
            <person name="Tritt A."/>
            <person name="Yoshinaga Y."/>
            <person name="Zwiers L.-H."/>
            <person name="Turgeon B."/>
            <person name="Goodwin S."/>
            <person name="Spatafora J."/>
            <person name="Crous P."/>
            <person name="Grigoriev I."/>
        </authorList>
    </citation>
    <scope>NUCLEOTIDE SEQUENCE</scope>
    <source>
        <strain evidence="11">CBS 627.86</strain>
    </source>
</reference>
<dbReference type="Gene3D" id="2.115.10.20">
    <property type="entry name" value="Glycosyl hydrolase domain, family 43"/>
    <property type="match status" value="1"/>
</dbReference>
<dbReference type="PANTHER" id="PTHR43301:SF3">
    <property type="entry name" value="ARABINAN ENDO-1,5-ALPHA-L-ARABINOSIDASE A-RELATED"/>
    <property type="match status" value="1"/>
</dbReference>
<dbReference type="GO" id="GO:0046558">
    <property type="term" value="F:arabinan endo-1,5-alpha-L-arabinosidase activity"/>
    <property type="evidence" value="ECO:0007669"/>
    <property type="project" value="UniProtKB-EC"/>
</dbReference>
<evidence type="ECO:0000256" key="10">
    <source>
        <dbReference type="SAM" id="SignalP"/>
    </source>
</evidence>
<feature type="active site" description="Proton donor" evidence="8">
    <location>
        <position position="216"/>
    </location>
</feature>
<evidence type="ECO:0000256" key="7">
    <source>
        <dbReference type="PIRNR" id="PIRNR026534"/>
    </source>
</evidence>